<comment type="catalytic activity">
    <reaction evidence="8 10">
        <text>5-[(5-phospho-1-deoxy-D-ribulos-1-ylimino)methylamino]-1-(5-phospho-beta-D-ribosyl)imidazole-4-carboxamide + L-glutamine = D-erythro-1-(imidazol-4-yl)glycerol 3-phosphate + 5-amino-1-(5-phospho-beta-D-ribosyl)imidazole-4-carboxamide + L-glutamate + H(+)</text>
        <dbReference type="Rhea" id="RHEA:24793"/>
        <dbReference type="ChEBI" id="CHEBI:15378"/>
        <dbReference type="ChEBI" id="CHEBI:29985"/>
        <dbReference type="ChEBI" id="CHEBI:58278"/>
        <dbReference type="ChEBI" id="CHEBI:58359"/>
        <dbReference type="ChEBI" id="CHEBI:58475"/>
        <dbReference type="ChEBI" id="CHEBI:58525"/>
        <dbReference type="EC" id="4.3.2.10"/>
    </reaction>
</comment>
<evidence type="ECO:0000256" key="7">
    <source>
        <dbReference type="ARBA" id="ARBA00023239"/>
    </source>
</evidence>
<keyword evidence="4 10" id="KW-0378">Hydrolase</keyword>
<keyword evidence="7 10" id="KW-0456">Lyase</keyword>
<keyword evidence="5 10" id="KW-0315">Glutamine amidotransferase</keyword>
<sequence length="199" mass="21638">MITIIDYGAGNLFSVQNALNYLGLENRVSSDPAEIRSADGLILPGVGAFPDAMRMLNASGLTGFIREEARKKPFLGICLGMQLLFETGYEFEETAGLGLLPGAVQKISTPYKIPHMGWNSLTFHRPCPLLEGIQEGESVYFVHSFQAKTQPECLYASCDYGTEIPALVGEGTVFGAQFHPEKSGEVGLTILKNFGRLTK</sequence>
<evidence type="ECO:0000256" key="11">
    <source>
        <dbReference type="PIRSR" id="PIRSR000495-1"/>
    </source>
</evidence>
<feature type="active site" evidence="10 11">
    <location>
        <position position="179"/>
    </location>
</feature>
<organism evidence="13 14">
    <name type="scientific">Candidatus Merdivicinus excrementipullorum</name>
    <dbReference type="NCBI Taxonomy" id="2840867"/>
    <lineage>
        <taxon>Bacteria</taxon>
        <taxon>Bacillati</taxon>
        <taxon>Bacillota</taxon>
        <taxon>Clostridia</taxon>
        <taxon>Eubacteriales</taxon>
        <taxon>Oscillospiraceae</taxon>
        <taxon>Oscillospiraceae incertae sedis</taxon>
        <taxon>Candidatus Merdivicinus</taxon>
    </lineage>
</organism>
<comment type="catalytic activity">
    <reaction evidence="9 10">
        <text>L-glutamine + H2O = L-glutamate + NH4(+)</text>
        <dbReference type="Rhea" id="RHEA:15889"/>
        <dbReference type="ChEBI" id="CHEBI:15377"/>
        <dbReference type="ChEBI" id="CHEBI:28938"/>
        <dbReference type="ChEBI" id="CHEBI:29985"/>
        <dbReference type="ChEBI" id="CHEBI:58359"/>
        <dbReference type="EC" id="3.5.1.2"/>
    </reaction>
</comment>
<dbReference type="NCBIfam" id="TIGR01855">
    <property type="entry name" value="IMP_synth_hisH"/>
    <property type="match status" value="1"/>
</dbReference>
<evidence type="ECO:0000313" key="13">
    <source>
        <dbReference type="EMBL" id="HIS76202.1"/>
    </source>
</evidence>
<dbReference type="EC" id="4.3.2.10" evidence="10"/>
<reference evidence="13" key="2">
    <citation type="journal article" date="2021" name="PeerJ">
        <title>Extensive microbial diversity within the chicken gut microbiome revealed by metagenomics and culture.</title>
        <authorList>
            <person name="Gilroy R."/>
            <person name="Ravi A."/>
            <person name="Getino M."/>
            <person name="Pursley I."/>
            <person name="Horton D.L."/>
            <person name="Alikhan N.F."/>
            <person name="Baker D."/>
            <person name="Gharbi K."/>
            <person name="Hall N."/>
            <person name="Watson M."/>
            <person name="Adriaenssens E.M."/>
            <person name="Foster-Nyarko E."/>
            <person name="Jarju S."/>
            <person name="Secka A."/>
            <person name="Antonio M."/>
            <person name="Oren A."/>
            <person name="Chaudhuri R.R."/>
            <person name="La Ragione R."/>
            <person name="Hildebrand F."/>
            <person name="Pallen M.J."/>
        </authorList>
    </citation>
    <scope>NUCLEOTIDE SEQUENCE</scope>
    <source>
        <strain evidence="13">CHK199-13235</strain>
    </source>
</reference>
<dbReference type="EC" id="3.5.1.2" evidence="10"/>
<dbReference type="GO" id="GO:0005737">
    <property type="term" value="C:cytoplasm"/>
    <property type="evidence" value="ECO:0007669"/>
    <property type="project" value="UniProtKB-SubCell"/>
</dbReference>
<name>A0A9D1FM55_9FIRM</name>
<feature type="domain" description="Glutamine amidotransferase" evidence="12">
    <location>
        <begin position="4"/>
        <end position="194"/>
    </location>
</feature>
<protein>
    <recommendedName>
        <fullName evidence="10">Imidazole glycerol phosphate synthase subunit HisH</fullName>
        <ecNumber evidence="10">4.3.2.10</ecNumber>
    </recommendedName>
    <alternativeName>
        <fullName evidence="10">IGP synthase glutaminase subunit</fullName>
        <ecNumber evidence="10">3.5.1.2</ecNumber>
    </alternativeName>
    <alternativeName>
        <fullName evidence="10">IGP synthase subunit HisH</fullName>
    </alternativeName>
    <alternativeName>
        <fullName evidence="10">ImGP synthase subunit HisH</fullName>
        <shortName evidence="10">IGPS subunit HisH</shortName>
    </alternativeName>
</protein>
<dbReference type="InterPro" id="IPR029062">
    <property type="entry name" value="Class_I_gatase-like"/>
</dbReference>
<dbReference type="PROSITE" id="PS51273">
    <property type="entry name" value="GATASE_TYPE_1"/>
    <property type="match status" value="1"/>
</dbReference>
<feature type="active site" evidence="10 11">
    <location>
        <position position="181"/>
    </location>
</feature>
<dbReference type="GO" id="GO:0004359">
    <property type="term" value="F:glutaminase activity"/>
    <property type="evidence" value="ECO:0007669"/>
    <property type="project" value="UniProtKB-EC"/>
</dbReference>
<dbReference type="Pfam" id="PF00117">
    <property type="entry name" value="GATase"/>
    <property type="match status" value="1"/>
</dbReference>
<comment type="function">
    <text evidence="10">IGPS catalyzes the conversion of PRFAR and glutamine to IGP, AICAR and glutamate. The HisH subunit catalyzes the hydrolysis of glutamine to glutamate and ammonia as part of the synthesis of IGP and AICAR. The resulting ammonia molecule is channeled to the active site of HisF.</text>
</comment>
<comment type="subunit">
    <text evidence="2 10">Heterodimer of HisH and HisF.</text>
</comment>
<keyword evidence="10" id="KW-0963">Cytoplasm</keyword>
<evidence type="ECO:0000259" key="12">
    <source>
        <dbReference type="Pfam" id="PF00117"/>
    </source>
</evidence>
<dbReference type="PANTHER" id="PTHR42701:SF1">
    <property type="entry name" value="IMIDAZOLE GLYCEROL PHOSPHATE SYNTHASE SUBUNIT HISH"/>
    <property type="match status" value="1"/>
</dbReference>
<evidence type="ECO:0000256" key="3">
    <source>
        <dbReference type="ARBA" id="ARBA00022605"/>
    </source>
</evidence>
<dbReference type="GO" id="GO:0016829">
    <property type="term" value="F:lyase activity"/>
    <property type="evidence" value="ECO:0007669"/>
    <property type="project" value="UniProtKB-KW"/>
</dbReference>
<evidence type="ECO:0000256" key="1">
    <source>
        <dbReference type="ARBA" id="ARBA00005091"/>
    </source>
</evidence>
<evidence type="ECO:0000313" key="14">
    <source>
        <dbReference type="Proteomes" id="UP000824002"/>
    </source>
</evidence>
<dbReference type="EMBL" id="DVJP01000036">
    <property type="protein sequence ID" value="HIS76202.1"/>
    <property type="molecule type" value="Genomic_DNA"/>
</dbReference>
<comment type="pathway">
    <text evidence="1 10">Amino-acid biosynthesis; L-histidine biosynthesis; L-histidine from 5-phospho-alpha-D-ribose 1-diphosphate: step 5/9.</text>
</comment>
<dbReference type="InterPro" id="IPR010139">
    <property type="entry name" value="Imidazole-glycPsynth_HisH"/>
</dbReference>
<keyword evidence="3 10" id="KW-0028">Amino-acid biosynthesis</keyword>
<dbReference type="GO" id="GO:0000105">
    <property type="term" value="P:L-histidine biosynthetic process"/>
    <property type="evidence" value="ECO:0007669"/>
    <property type="project" value="UniProtKB-UniRule"/>
</dbReference>
<evidence type="ECO:0000256" key="5">
    <source>
        <dbReference type="ARBA" id="ARBA00022962"/>
    </source>
</evidence>
<evidence type="ECO:0000256" key="6">
    <source>
        <dbReference type="ARBA" id="ARBA00023102"/>
    </source>
</evidence>
<dbReference type="PIRSF" id="PIRSF000495">
    <property type="entry name" value="Amidotransf_hisH"/>
    <property type="match status" value="1"/>
</dbReference>
<dbReference type="CDD" id="cd01748">
    <property type="entry name" value="GATase1_IGP_Synthase"/>
    <property type="match status" value="1"/>
</dbReference>
<evidence type="ECO:0000256" key="4">
    <source>
        <dbReference type="ARBA" id="ARBA00022801"/>
    </source>
</evidence>
<evidence type="ECO:0000256" key="10">
    <source>
        <dbReference type="HAMAP-Rule" id="MF_00278"/>
    </source>
</evidence>
<gene>
    <name evidence="10 13" type="primary">hisH</name>
    <name evidence="13" type="ORF">IAB51_05250</name>
</gene>
<comment type="caution">
    <text evidence="13">The sequence shown here is derived from an EMBL/GenBank/DDBJ whole genome shotgun (WGS) entry which is preliminary data.</text>
</comment>
<dbReference type="InterPro" id="IPR017926">
    <property type="entry name" value="GATASE"/>
</dbReference>
<dbReference type="PANTHER" id="PTHR42701">
    <property type="entry name" value="IMIDAZOLE GLYCEROL PHOSPHATE SYNTHASE SUBUNIT HISH"/>
    <property type="match status" value="1"/>
</dbReference>
<dbReference type="HAMAP" id="MF_00278">
    <property type="entry name" value="HisH"/>
    <property type="match status" value="1"/>
</dbReference>
<dbReference type="AlphaFoldDB" id="A0A9D1FM55"/>
<dbReference type="Gene3D" id="3.40.50.880">
    <property type="match status" value="1"/>
</dbReference>
<dbReference type="Proteomes" id="UP000824002">
    <property type="component" value="Unassembled WGS sequence"/>
</dbReference>
<evidence type="ECO:0000256" key="2">
    <source>
        <dbReference type="ARBA" id="ARBA00011152"/>
    </source>
</evidence>
<accession>A0A9D1FM55</accession>
<feature type="active site" description="Nucleophile" evidence="10 11">
    <location>
        <position position="78"/>
    </location>
</feature>
<evidence type="ECO:0000256" key="8">
    <source>
        <dbReference type="ARBA" id="ARBA00047838"/>
    </source>
</evidence>
<keyword evidence="6 10" id="KW-0368">Histidine biosynthesis</keyword>
<dbReference type="GO" id="GO:0000107">
    <property type="term" value="F:imidazoleglycerol-phosphate synthase activity"/>
    <property type="evidence" value="ECO:0007669"/>
    <property type="project" value="UniProtKB-UniRule"/>
</dbReference>
<proteinExistence type="inferred from homology"/>
<evidence type="ECO:0000256" key="9">
    <source>
        <dbReference type="ARBA" id="ARBA00049534"/>
    </source>
</evidence>
<reference evidence="13" key="1">
    <citation type="submission" date="2020-10" db="EMBL/GenBank/DDBJ databases">
        <authorList>
            <person name="Gilroy R."/>
        </authorList>
    </citation>
    <scope>NUCLEOTIDE SEQUENCE</scope>
    <source>
        <strain evidence="13">CHK199-13235</strain>
    </source>
</reference>
<comment type="subcellular location">
    <subcellularLocation>
        <location evidence="10">Cytoplasm</location>
    </subcellularLocation>
</comment>
<dbReference type="SUPFAM" id="SSF52317">
    <property type="entry name" value="Class I glutamine amidotransferase-like"/>
    <property type="match status" value="1"/>
</dbReference>